<organism evidence="9 10">
    <name type="scientific">Candidatus Avisuccinivibrio stercorigallinarum</name>
    <dbReference type="NCBI Taxonomy" id="2840704"/>
    <lineage>
        <taxon>Bacteria</taxon>
        <taxon>Pseudomonadati</taxon>
        <taxon>Pseudomonadota</taxon>
        <taxon>Gammaproteobacteria</taxon>
        <taxon>Aeromonadales</taxon>
        <taxon>Succinivibrionaceae</taxon>
        <taxon>Succinivibrionaceae incertae sedis</taxon>
        <taxon>Candidatus Avisuccinivibrio</taxon>
    </lineage>
</organism>
<dbReference type="Proteomes" id="UP000823631">
    <property type="component" value="Unassembled WGS sequence"/>
</dbReference>
<evidence type="ECO:0000256" key="4">
    <source>
        <dbReference type="ARBA" id="ARBA00023125"/>
    </source>
</evidence>
<dbReference type="AlphaFoldDB" id="A0A9D9GU57"/>
<dbReference type="Gene3D" id="1.10.10.10">
    <property type="entry name" value="Winged helix-like DNA-binding domain superfamily/Winged helix DNA-binding domain"/>
    <property type="match status" value="1"/>
</dbReference>
<evidence type="ECO:0000256" key="1">
    <source>
        <dbReference type="ARBA" id="ARBA00007871"/>
    </source>
</evidence>
<reference evidence="9" key="2">
    <citation type="journal article" date="2021" name="PeerJ">
        <title>Extensive microbial diversity within the chicken gut microbiome revealed by metagenomics and culture.</title>
        <authorList>
            <person name="Gilroy R."/>
            <person name="Ravi A."/>
            <person name="Getino M."/>
            <person name="Pursley I."/>
            <person name="Horton D.L."/>
            <person name="Alikhan N.F."/>
            <person name="Baker D."/>
            <person name="Gharbi K."/>
            <person name="Hall N."/>
            <person name="Watson M."/>
            <person name="Adriaenssens E.M."/>
            <person name="Foster-Nyarko E."/>
            <person name="Jarju S."/>
            <person name="Secka A."/>
            <person name="Antonio M."/>
            <person name="Oren A."/>
            <person name="Chaudhuri R.R."/>
            <person name="La Ragione R."/>
            <person name="Hildebrand F."/>
            <person name="Pallen M.J."/>
        </authorList>
    </citation>
    <scope>NUCLEOTIDE SEQUENCE</scope>
    <source>
        <strain evidence="9">17213</strain>
    </source>
</reference>
<dbReference type="EMBL" id="JADINH010000195">
    <property type="protein sequence ID" value="MBO8416664.1"/>
    <property type="molecule type" value="Genomic_DNA"/>
</dbReference>
<dbReference type="Pfam" id="PF02742">
    <property type="entry name" value="Fe_dep_repr_C"/>
    <property type="match status" value="1"/>
</dbReference>
<evidence type="ECO:0000313" key="10">
    <source>
        <dbReference type="Proteomes" id="UP000823631"/>
    </source>
</evidence>
<dbReference type="InterPro" id="IPR022689">
    <property type="entry name" value="Iron_dep_repressor"/>
</dbReference>
<evidence type="ECO:0000256" key="3">
    <source>
        <dbReference type="ARBA" id="ARBA00023015"/>
    </source>
</evidence>
<evidence type="ECO:0000256" key="5">
    <source>
        <dbReference type="ARBA" id="ARBA00023163"/>
    </source>
</evidence>
<dbReference type="InterPro" id="IPR001367">
    <property type="entry name" value="Fe_dep_repressor"/>
</dbReference>
<dbReference type="InterPro" id="IPR022687">
    <property type="entry name" value="HTH_DTXR"/>
</dbReference>
<proteinExistence type="inferred from homology"/>
<reference evidence="9" key="1">
    <citation type="submission" date="2020-10" db="EMBL/GenBank/DDBJ databases">
        <authorList>
            <person name="Gilroy R."/>
        </authorList>
    </citation>
    <scope>NUCLEOTIDE SEQUENCE</scope>
    <source>
        <strain evidence="9">17213</strain>
    </source>
</reference>
<feature type="domain" description="HTH dtxR-type" evidence="7">
    <location>
        <begin position="25"/>
        <end position="80"/>
    </location>
</feature>
<dbReference type="SUPFAM" id="SSF46785">
    <property type="entry name" value="Winged helix' DNA-binding domain"/>
    <property type="match status" value="1"/>
</dbReference>
<keyword evidence="5" id="KW-0804">Transcription</keyword>
<evidence type="ECO:0000256" key="6">
    <source>
        <dbReference type="ARBA" id="ARBA00025185"/>
    </source>
</evidence>
<feature type="domain" description="Iron dependent repressor metal binding and dimerisation" evidence="8">
    <location>
        <begin position="88"/>
        <end position="144"/>
    </location>
</feature>
<evidence type="ECO:0000256" key="2">
    <source>
        <dbReference type="ARBA" id="ARBA00022386"/>
    </source>
</evidence>
<dbReference type="InterPro" id="IPR036421">
    <property type="entry name" value="Fe_dep_repressor_sf"/>
</dbReference>
<protein>
    <recommendedName>
        <fullName evidence="2">Transcriptional regulator MntR</fullName>
    </recommendedName>
</protein>
<dbReference type="SMART" id="SM00529">
    <property type="entry name" value="HTH_DTXR"/>
    <property type="match status" value="1"/>
</dbReference>
<dbReference type="PANTHER" id="PTHR33238">
    <property type="entry name" value="IRON (METAL) DEPENDENT REPRESSOR, DTXR FAMILY"/>
    <property type="match status" value="1"/>
</dbReference>
<dbReference type="SUPFAM" id="SSF47979">
    <property type="entry name" value="Iron-dependent repressor protein, dimerization domain"/>
    <property type="match status" value="1"/>
</dbReference>
<dbReference type="Gene3D" id="1.10.60.10">
    <property type="entry name" value="Iron dependent repressor, metal binding and dimerisation domain"/>
    <property type="match status" value="1"/>
</dbReference>
<sequence>MTSVSQLPAPQYAVVEAVPSKTGALAESGENYLEAILVIKARNEAGIVRAIDIANELGLSKPSVSRGLAQLKEKGLIKIVSSGAILFTPEGQSVASGVFERHQLLTVFLQHIAKVPLDQAEHDACRIEHVISAQTMAGIKNYMEEQGLL</sequence>
<dbReference type="Pfam" id="PF01325">
    <property type="entry name" value="Fe_dep_repress"/>
    <property type="match status" value="1"/>
</dbReference>
<keyword evidence="3" id="KW-0805">Transcription regulation</keyword>
<dbReference type="GO" id="GO:0046914">
    <property type="term" value="F:transition metal ion binding"/>
    <property type="evidence" value="ECO:0007669"/>
    <property type="project" value="InterPro"/>
</dbReference>
<dbReference type="GO" id="GO:0003677">
    <property type="term" value="F:DNA binding"/>
    <property type="evidence" value="ECO:0007669"/>
    <property type="project" value="UniProtKB-KW"/>
</dbReference>
<keyword evidence="4" id="KW-0238">DNA-binding</keyword>
<comment type="function">
    <text evidence="6">In the presence of manganese, represses expression of mntH and mntS. Up-regulates expression of mntP.</text>
</comment>
<evidence type="ECO:0000259" key="7">
    <source>
        <dbReference type="Pfam" id="PF01325"/>
    </source>
</evidence>
<accession>A0A9D9GU57</accession>
<dbReference type="PANTHER" id="PTHR33238:SF7">
    <property type="entry name" value="IRON-DEPENDENT TRANSCRIPTIONAL REGULATOR"/>
    <property type="match status" value="1"/>
</dbReference>
<dbReference type="GO" id="GO:0003700">
    <property type="term" value="F:DNA-binding transcription factor activity"/>
    <property type="evidence" value="ECO:0007669"/>
    <property type="project" value="InterPro"/>
</dbReference>
<gene>
    <name evidence="9" type="ORF">IAB19_09820</name>
</gene>
<evidence type="ECO:0000259" key="8">
    <source>
        <dbReference type="Pfam" id="PF02742"/>
    </source>
</evidence>
<dbReference type="InterPro" id="IPR036388">
    <property type="entry name" value="WH-like_DNA-bd_sf"/>
</dbReference>
<name>A0A9D9GU57_9GAMM</name>
<dbReference type="GO" id="GO:0046983">
    <property type="term" value="F:protein dimerization activity"/>
    <property type="evidence" value="ECO:0007669"/>
    <property type="project" value="InterPro"/>
</dbReference>
<comment type="caution">
    <text evidence="9">The sequence shown here is derived from an EMBL/GenBank/DDBJ whole genome shotgun (WGS) entry which is preliminary data.</text>
</comment>
<evidence type="ECO:0000313" key="9">
    <source>
        <dbReference type="EMBL" id="MBO8416664.1"/>
    </source>
</evidence>
<dbReference type="InterPro" id="IPR036390">
    <property type="entry name" value="WH_DNA-bd_sf"/>
</dbReference>
<dbReference type="InterPro" id="IPR050536">
    <property type="entry name" value="DtxR_MntR_Metal-Reg"/>
</dbReference>
<comment type="similarity">
    <text evidence="1">Belongs to the DtxR/MntR family.</text>
</comment>